<name>A0A6N8U810_9FIRM</name>
<dbReference type="EMBL" id="WUUQ01000003">
    <property type="protein sequence ID" value="MXQ74122.1"/>
    <property type="molecule type" value="Genomic_DNA"/>
</dbReference>
<evidence type="ECO:0000313" key="7">
    <source>
        <dbReference type="Proteomes" id="UP000434036"/>
    </source>
</evidence>
<gene>
    <name evidence="6" type="ORF">GSF08_09245</name>
</gene>
<evidence type="ECO:0000256" key="1">
    <source>
        <dbReference type="ARBA" id="ARBA00005417"/>
    </source>
</evidence>
<dbReference type="PANTHER" id="PTHR42711">
    <property type="entry name" value="ABC TRANSPORTER ATP-BINDING PROTEIN"/>
    <property type="match status" value="1"/>
</dbReference>
<dbReference type="Gene3D" id="3.40.50.300">
    <property type="entry name" value="P-loop containing nucleotide triphosphate hydrolases"/>
    <property type="match status" value="1"/>
</dbReference>
<protein>
    <submittedName>
        <fullName evidence="6">ATP-binding cassette domain-containing protein</fullName>
    </submittedName>
</protein>
<keyword evidence="3" id="KW-0547">Nucleotide-binding</keyword>
<dbReference type="Proteomes" id="UP000434036">
    <property type="component" value="Unassembled WGS sequence"/>
</dbReference>
<dbReference type="GO" id="GO:0005524">
    <property type="term" value="F:ATP binding"/>
    <property type="evidence" value="ECO:0007669"/>
    <property type="project" value="UniProtKB-KW"/>
</dbReference>
<keyword evidence="2" id="KW-0813">Transport</keyword>
<evidence type="ECO:0000259" key="5">
    <source>
        <dbReference type="PROSITE" id="PS50893"/>
    </source>
</evidence>
<dbReference type="InterPro" id="IPR027417">
    <property type="entry name" value="P-loop_NTPase"/>
</dbReference>
<comment type="similarity">
    <text evidence="1">Belongs to the ABC transporter superfamily.</text>
</comment>
<dbReference type="Pfam" id="PF00005">
    <property type="entry name" value="ABC_tran"/>
    <property type="match status" value="1"/>
</dbReference>
<dbReference type="SUPFAM" id="SSF52540">
    <property type="entry name" value="P-loop containing nucleoside triphosphate hydrolases"/>
    <property type="match status" value="1"/>
</dbReference>
<feature type="domain" description="ABC transporter" evidence="5">
    <location>
        <begin position="4"/>
        <end position="229"/>
    </location>
</feature>
<keyword evidence="7" id="KW-1185">Reference proteome</keyword>
<organism evidence="6 7">
    <name type="scientific">Copranaerobaculum intestinale</name>
    <dbReference type="NCBI Taxonomy" id="2692629"/>
    <lineage>
        <taxon>Bacteria</taxon>
        <taxon>Bacillati</taxon>
        <taxon>Bacillota</taxon>
        <taxon>Erysipelotrichia</taxon>
        <taxon>Erysipelotrichales</taxon>
        <taxon>Erysipelotrichaceae</taxon>
        <taxon>Copranaerobaculum</taxon>
    </lineage>
</organism>
<evidence type="ECO:0000313" key="6">
    <source>
        <dbReference type="EMBL" id="MXQ74122.1"/>
    </source>
</evidence>
<reference evidence="6 7" key="2">
    <citation type="submission" date="2020-01" db="EMBL/GenBank/DDBJ databases">
        <title>Clostridiaceae sp. nov. isolated from the gut of human by culturomics.</title>
        <authorList>
            <person name="Chang Y."/>
        </authorList>
    </citation>
    <scope>NUCLEOTIDE SEQUENCE [LARGE SCALE GENOMIC DNA]</scope>
    <source>
        <strain evidence="6 7">DONG20-135</strain>
    </source>
</reference>
<sequence>MNVIEIANLTRDYGDGRGIFDVSFTISEGEVFGFLGPNGAGKTTTIRHLLGFIHAKSGSCSILGKDCGTNSAEIQKLLGYIPGEIALKNDMSGQQFLKFMAEYRGMKDMGRCAELMERFELNPKGKIKKMSKGMKQKIGIITAFMHDPKVLILDEPTSGLDPLMQNTFVKLIMEEKQRGKTILMSSHMFEEVERTSDRVGIIKDGRIVSISDVDTLRQSKQRRYCITFQSADEASRFAKEEFAVQAVDDQMVQVMIGNDIQRLIAVLNTYHVLNLDIAQQSLEDLFMHFYGGDSK</sequence>
<dbReference type="AlphaFoldDB" id="A0A6N8U810"/>
<evidence type="ECO:0000256" key="4">
    <source>
        <dbReference type="ARBA" id="ARBA00022840"/>
    </source>
</evidence>
<comment type="caution">
    <text evidence="6">The sequence shown here is derived from an EMBL/GenBank/DDBJ whole genome shotgun (WGS) entry which is preliminary data.</text>
</comment>
<dbReference type="PROSITE" id="PS50893">
    <property type="entry name" value="ABC_TRANSPORTER_2"/>
    <property type="match status" value="1"/>
</dbReference>
<proteinExistence type="inferred from homology"/>
<dbReference type="RefSeq" id="WP_160625509.1">
    <property type="nucleotide sequence ID" value="NZ_WUUQ01000003.1"/>
</dbReference>
<dbReference type="InterPro" id="IPR003439">
    <property type="entry name" value="ABC_transporter-like_ATP-bd"/>
</dbReference>
<dbReference type="InterPro" id="IPR017871">
    <property type="entry name" value="ABC_transporter-like_CS"/>
</dbReference>
<dbReference type="PROSITE" id="PS00211">
    <property type="entry name" value="ABC_TRANSPORTER_1"/>
    <property type="match status" value="1"/>
</dbReference>
<accession>A0A6N8U810</accession>
<evidence type="ECO:0000256" key="3">
    <source>
        <dbReference type="ARBA" id="ARBA00022741"/>
    </source>
</evidence>
<dbReference type="InterPro" id="IPR003593">
    <property type="entry name" value="AAA+_ATPase"/>
</dbReference>
<dbReference type="GO" id="GO:0016887">
    <property type="term" value="F:ATP hydrolysis activity"/>
    <property type="evidence" value="ECO:0007669"/>
    <property type="project" value="InterPro"/>
</dbReference>
<dbReference type="SMART" id="SM00382">
    <property type="entry name" value="AAA"/>
    <property type="match status" value="1"/>
</dbReference>
<reference evidence="6 7" key="1">
    <citation type="submission" date="2019-12" db="EMBL/GenBank/DDBJ databases">
        <authorList>
            <person name="Yang R."/>
        </authorList>
    </citation>
    <scope>NUCLEOTIDE SEQUENCE [LARGE SCALE GENOMIC DNA]</scope>
    <source>
        <strain evidence="6 7">DONG20-135</strain>
    </source>
</reference>
<keyword evidence="4 6" id="KW-0067">ATP-binding</keyword>
<dbReference type="InterPro" id="IPR050763">
    <property type="entry name" value="ABC_transporter_ATP-binding"/>
</dbReference>
<dbReference type="CDD" id="cd03230">
    <property type="entry name" value="ABC_DR_subfamily_A"/>
    <property type="match status" value="1"/>
</dbReference>
<evidence type="ECO:0000256" key="2">
    <source>
        <dbReference type="ARBA" id="ARBA00022448"/>
    </source>
</evidence>
<dbReference type="PANTHER" id="PTHR42711:SF5">
    <property type="entry name" value="ABC TRANSPORTER ATP-BINDING PROTEIN NATA"/>
    <property type="match status" value="1"/>
</dbReference>